<evidence type="ECO:0000259" key="1">
    <source>
        <dbReference type="Pfam" id="PF18922"/>
    </source>
</evidence>
<name>A0A3E5B4Y5_9BACE</name>
<dbReference type="InterPro" id="IPR043729">
    <property type="entry name" value="DUF5672"/>
</dbReference>
<evidence type="ECO:0000313" key="2">
    <source>
        <dbReference type="EMBL" id="RGN32603.1"/>
    </source>
</evidence>
<gene>
    <name evidence="2" type="ORF">DXB65_17630</name>
</gene>
<feature type="domain" description="DUF5672" evidence="1">
    <location>
        <begin position="61"/>
        <end position="267"/>
    </location>
</feature>
<organism evidence="2 3">
    <name type="scientific">Bacteroides oleiciplenus</name>
    <dbReference type="NCBI Taxonomy" id="626931"/>
    <lineage>
        <taxon>Bacteria</taxon>
        <taxon>Pseudomonadati</taxon>
        <taxon>Bacteroidota</taxon>
        <taxon>Bacteroidia</taxon>
        <taxon>Bacteroidales</taxon>
        <taxon>Bacteroidaceae</taxon>
        <taxon>Bacteroides</taxon>
    </lineage>
</organism>
<dbReference type="Proteomes" id="UP000260983">
    <property type="component" value="Unassembled WGS sequence"/>
</dbReference>
<comment type="caution">
    <text evidence="2">The sequence shown here is derived from an EMBL/GenBank/DDBJ whole genome shotgun (WGS) entry which is preliminary data.</text>
</comment>
<sequence length="284" mass="33720">MTTCVVVIPVYNANPKPIEMASLRQVLTVLNSHVIHLFTYEELDTTVYKTVFEEYNKPFLVDYFDKSYFSSVKGYNKLCLTPAFYLRYVDFDYMLIYQLDAWVFYDSLQYWCDKGYDYVGAPHFYPQGEGVSKEFIGVGNGGFSLRCIKYCLQTLYRNKYMPYLRPIALMKYYYRKDLVHFRSHSIIVEWFLFLIKILLKSIGINNNLYFFIHTSQINEDFIFGSWAKLAWNAKANIPSLDEAANFSFESNPSYLYDKKGKLPFGCHAFEKWEYDSFWRKYIVI</sequence>
<dbReference type="AlphaFoldDB" id="A0A3E5B4Y5"/>
<evidence type="ECO:0000313" key="3">
    <source>
        <dbReference type="Proteomes" id="UP000260983"/>
    </source>
</evidence>
<dbReference type="EMBL" id="QSUL01000013">
    <property type="protein sequence ID" value="RGN32603.1"/>
    <property type="molecule type" value="Genomic_DNA"/>
</dbReference>
<dbReference type="RefSeq" id="WP_117725048.1">
    <property type="nucleotide sequence ID" value="NZ_QSUL01000013.1"/>
</dbReference>
<dbReference type="Pfam" id="PF18922">
    <property type="entry name" value="DUF5672"/>
    <property type="match status" value="1"/>
</dbReference>
<reference evidence="2 3" key="1">
    <citation type="submission" date="2018-08" db="EMBL/GenBank/DDBJ databases">
        <title>A genome reference for cultivated species of the human gut microbiota.</title>
        <authorList>
            <person name="Zou Y."/>
            <person name="Xue W."/>
            <person name="Luo G."/>
        </authorList>
    </citation>
    <scope>NUCLEOTIDE SEQUENCE [LARGE SCALE GENOMIC DNA]</scope>
    <source>
        <strain evidence="2 3">OM05-15BH</strain>
    </source>
</reference>
<proteinExistence type="predicted"/>
<protein>
    <recommendedName>
        <fullName evidence="1">DUF5672 domain-containing protein</fullName>
    </recommendedName>
</protein>
<accession>A0A3E5B4Y5</accession>